<dbReference type="GO" id="GO:0003700">
    <property type="term" value="F:DNA-binding transcription factor activity"/>
    <property type="evidence" value="ECO:0007669"/>
    <property type="project" value="InterPro"/>
</dbReference>
<evidence type="ECO:0000313" key="9">
    <source>
        <dbReference type="Proteomes" id="UP001189122"/>
    </source>
</evidence>
<keyword evidence="4" id="KW-0804">Transcription</keyword>
<dbReference type="EMBL" id="CACRZD030000001">
    <property type="protein sequence ID" value="CAA6654340.1"/>
    <property type="molecule type" value="Genomic_DNA"/>
</dbReference>
<dbReference type="PANTHER" id="PTHR31190:SF487">
    <property type="entry name" value="OS05G0361700 PROTEIN"/>
    <property type="match status" value="1"/>
</dbReference>
<feature type="domain" description="AP2/ERF" evidence="7">
    <location>
        <begin position="1"/>
        <end position="46"/>
    </location>
</feature>
<evidence type="ECO:0000256" key="2">
    <source>
        <dbReference type="ARBA" id="ARBA00023015"/>
    </source>
</evidence>
<dbReference type="InterPro" id="IPR001471">
    <property type="entry name" value="AP2/ERF_dom"/>
</dbReference>
<sequence length="86" mass="9323">MAAEIRDPRKGVRVWLGTYSTPEDAARAYDVAAREIRGKKAKLNFPVPKPAVSAVRTSLPSPPPSSDFPPLPPPGLLPALRRLKPN</sequence>
<name>A0A7I8I9S2_SPIIN</name>
<evidence type="ECO:0000256" key="1">
    <source>
        <dbReference type="ARBA" id="ARBA00004123"/>
    </source>
</evidence>
<organism evidence="8">
    <name type="scientific">Spirodela intermedia</name>
    <name type="common">Intermediate duckweed</name>
    <dbReference type="NCBI Taxonomy" id="51605"/>
    <lineage>
        <taxon>Eukaryota</taxon>
        <taxon>Viridiplantae</taxon>
        <taxon>Streptophyta</taxon>
        <taxon>Embryophyta</taxon>
        <taxon>Tracheophyta</taxon>
        <taxon>Spermatophyta</taxon>
        <taxon>Magnoliopsida</taxon>
        <taxon>Liliopsida</taxon>
        <taxon>Araceae</taxon>
        <taxon>Lemnoideae</taxon>
        <taxon>Spirodela</taxon>
    </lineage>
</organism>
<keyword evidence="3" id="KW-0238">DNA-binding</keyword>
<dbReference type="PROSITE" id="PS51032">
    <property type="entry name" value="AP2_ERF"/>
    <property type="match status" value="1"/>
</dbReference>
<evidence type="ECO:0000256" key="4">
    <source>
        <dbReference type="ARBA" id="ARBA00023163"/>
    </source>
</evidence>
<dbReference type="InterPro" id="IPR016177">
    <property type="entry name" value="DNA-bd_dom_sf"/>
</dbReference>
<proteinExistence type="predicted"/>
<keyword evidence="2" id="KW-0805">Transcription regulation</keyword>
<dbReference type="InterPro" id="IPR044808">
    <property type="entry name" value="ERF_plant"/>
</dbReference>
<dbReference type="SMART" id="SM00380">
    <property type="entry name" value="AP2"/>
    <property type="match status" value="1"/>
</dbReference>
<evidence type="ECO:0000256" key="5">
    <source>
        <dbReference type="ARBA" id="ARBA00023242"/>
    </source>
</evidence>
<dbReference type="AlphaFoldDB" id="A0A7I8I9S2"/>
<evidence type="ECO:0000256" key="3">
    <source>
        <dbReference type="ARBA" id="ARBA00023125"/>
    </source>
</evidence>
<feature type="compositionally biased region" description="Pro residues" evidence="6">
    <location>
        <begin position="60"/>
        <end position="76"/>
    </location>
</feature>
<dbReference type="EMBL" id="LR743588">
    <property type="protein sequence ID" value="CAA2614550.1"/>
    <property type="molecule type" value="Genomic_DNA"/>
</dbReference>
<gene>
    <name evidence="8" type="ORF">SI7747_01000930</name>
</gene>
<evidence type="ECO:0000313" key="8">
    <source>
        <dbReference type="EMBL" id="CAA2614550.1"/>
    </source>
</evidence>
<dbReference type="GO" id="GO:0009873">
    <property type="term" value="P:ethylene-activated signaling pathway"/>
    <property type="evidence" value="ECO:0007669"/>
    <property type="project" value="InterPro"/>
</dbReference>
<evidence type="ECO:0000259" key="7">
    <source>
        <dbReference type="PROSITE" id="PS51032"/>
    </source>
</evidence>
<keyword evidence="9" id="KW-1185">Reference proteome</keyword>
<evidence type="ECO:0000256" key="6">
    <source>
        <dbReference type="SAM" id="MobiDB-lite"/>
    </source>
</evidence>
<dbReference type="GO" id="GO:0005634">
    <property type="term" value="C:nucleus"/>
    <property type="evidence" value="ECO:0007669"/>
    <property type="project" value="UniProtKB-SubCell"/>
</dbReference>
<protein>
    <recommendedName>
        <fullName evidence="7">AP2/ERF domain-containing protein</fullName>
    </recommendedName>
</protein>
<dbReference type="SUPFAM" id="SSF54171">
    <property type="entry name" value="DNA-binding domain"/>
    <property type="match status" value="1"/>
</dbReference>
<dbReference type="PANTHER" id="PTHR31190">
    <property type="entry name" value="DNA-BINDING DOMAIN"/>
    <property type="match status" value="1"/>
</dbReference>
<dbReference type="CDD" id="cd00018">
    <property type="entry name" value="AP2"/>
    <property type="match status" value="1"/>
</dbReference>
<dbReference type="Proteomes" id="UP001189122">
    <property type="component" value="Unassembled WGS sequence"/>
</dbReference>
<accession>A0A7I8I9S2</accession>
<keyword evidence="5" id="KW-0539">Nucleus</keyword>
<dbReference type="InterPro" id="IPR036955">
    <property type="entry name" value="AP2/ERF_dom_sf"/>
</dbReference>
<dbReference type="Gene3D" id="3.30.730.10">
    <property type="entry name" value="AP2/ERF domain"/>
    <property type="match status" value="1"/>
</dbReference>
<comment type="subcellular location">
    <subcellularLocation>
        <location evidence="1">Nucleus</location>
    </subcellularLocation>
</comment>
<reference evidence="8 9" key="1">
    <citation type="submission" date="2019-12" db="EMBL/GenBank/DDBJ databases">
        <authorList>
            <person name="Scholz U."/>
            <person name="Mascher M."/>
            <person name="Fiebig A."/>
        </authorList>
    </citation>
    <scope>NUCLEOTIDE SEQUENCE</scope>
</reference>
<feature type="region of interest" description="Disordered" evidence="6">
    <location>
        <begin position="53"/>
        <end position="86"/>
    </location>
</feature>
<dbReference type="GO" id="GO:0003677">
    <property type="term" value="F:DNA binding"/>
    <property type="evidence" value="ECO:0007669"/>
    <property type="project" value="UniProtKB-KW"/>
</dbReference>